<dbReference type="Pfam" id="PF14238">
    <property type="entry name" value="DUF4340"/>
    <property type="match status" value="1"/>
</dbReference>
<evidence type="ECO:0000313" key="4">
    <source>
        <dbReference type="EMBL" id="MCC2189498.1"/>
    </source>
</evidence>
<protein>
    <submittedName>
        <fullName evidence="4">DUF4340 domain-containing protein</fullName>
    </submittedName>
</protein>
<evidence type="ECO:0000256" key="2">
    <source>
        <dbReference type="SAM" id="Phobius"/>
    </source>
</evidence>
<dbReference type="EMBL" id="JAJEPR010000008">
    <property type="protein sequence ID" value="MCC2189498.1"/>
    <property type="molecule type" value="Genomic_DNA"/>
</dbReference>
<feature type="region of interest" description="Disordered" evidence="1">
    <location>
        <begin position="274"/>
        <end position="362"/>
    </location>
</feature>
<feature type="transmembrane region" description="Helical" evidence="2">
    <location>
        <begin position="12"/>
        <end position="29"/>
    </location>
</feature>
<dbReference type="InterPro" id="IPR025641">
    <property type="entry name" value="DUF4340"/>
</dbReference>
<feature type="region of interest" description="Disordered" evidence="1">
    <location>
        <begin position="203"/>
        <end position="234"/>
    </location>
</feature>
<feature type="domain" description="DUF4340" evidence="3">
    <location>
        <begin position="80"/>
        <end position="266"/>
    </location>
</feature>
<feature type="compositionally biased region" description="Acidic residues" evidence="1">
    <location>
        <begin position="346"/>
        <end position="356"/>
    </location>
</feature>
<evidence type="ECO:0000256" key="1">
    <source>
        <dbReference type="SAM" id="MobiDB-lite"/>
    </source>
</evidence>
<sequence length="605" mass="67000">MTAKKKKKGKGLLFAVLILIVLLVLYFVIDLQQKKSDQEAETEETEESSLPVSVTEDEISKVTVKNGDVTMTYVKNDDTWTYEEDPDFPLDESAVNTKMNCLTTLTVDRVLESPEDLSEYGLDKPQQEVTVLKTDGTTFTLYIGNQNSSNNDFYVKVDDGADVYTMPSSSVNAFNMQPYDVAKADSFPTLESTNIRDIKVEKEDGTVEFSSDESGTSWSVKDQDGNEETAGATAASDLTNAVSSLTYKKFIDYKGDDLAQYGLDKPTETVTIVTEETEAETEEETEAETAEVAEAATETEMVSESESTSETETGSEETTTEAVSETATEEATTEAVSEKETTEAATETESETETETEEPKTIEVTTTLLIGNTNDDGDYYVKLADNNGVYTMSESTLDKLLNVDVLDYVSMYLNDVPMTNMKSLEVTYQGETKTLTVESEEAPVETEASTEEETEADTIKISAGALDDAETERESESEAETETETESEQQMRTVYHYLVDGEEVDSTPFRLFYNNLIGLQAQKRTSEAPEVSGDPNFKLVFTKVDGTKLTTEFYLADDGLYDVLSDQNLPARISKMDVQKIISYYEDMINPETETESETETASEE</sequence>
<accession>A0AAE3DSF3</accession>
<dbReference type="AlphaFoldDB" id="A0AAE3DSF3"/>
<feature type="compositionally biased region" description="Acidic residues" evidence="1">
    <location>
        <begin position="301"/>
        <end position="319"/>
    </location>
</feature>
<feature type="compositionally biased region" description="Polar residues" evidence="1">
    <location>
        <begin position="208"/>
        <end position="220"/>
    </location>
</feature>
<keyword evidence="2" id="KW-1133">Transmembrane helix</keyword>
<keyword evidence="2" id="KW-0812">Transmembrane</keyword>
<reference evidence="4 5" key="1">
    <citation type="submission" date="2021-10" db="EMBL/GenBank/DDBJ databases">
        <title>Anaerobic single-cell dispensing facilitates the cultivation of human gut bacteria.</title>
        <authorList>
            <person name="Afrizal A."/>
        </authorList>
    </citation>
    <scope>NUCLEOTIDE SEQUENCE [LARGE SCALE GENOMIC DNA]</scope>
    <source>
        <strain evidence="4 5">CLA-AA-H277</strain>
    </source>
</reference>
<comment type="caution">
    <text evidence="4">The sequence shown here is derived from an EMBL/GenBank/DDBJ whole genome shotgun (WGS) entry which is preliminary data.</text>
</comment>
<feature type="region of interest" description="Disordered" evidence="1">
    <location>
        <begin position="437"/>
        <end position="489"/>
    </location>
</feature>
<feature type="compositionally biased region" description="Acidic residues" evidence="1">
    <location>
        <begin position="467"/>
        <end position="487"/>
    </location>
</feature>
<proteinExistence type="predicted"/>
<feature type="compositionally biased region" description="Acidic residues" evidence="1">
    <location>
        <begin position="438"/>
        <end position="456"/>
    </location>
</feature>
<dbReference type="RefSeq" id="WP_227614838.1">
    <property type="nucleotide sequence ID" value="NZ_JAJEPR010000008.1"/>
</dbReference>
<keyword evidence="2" id="KW-0472">Membrane</keyword>
<keyword evidence="5" id="KW-1185">Reference proteome</keyword>
<gene>
    <name evidence="4" type="ORF">LKD71_06730</name>
</gene>
<dbReference type="Proteomes" id="UP001197875">
    <property type="component" value="Unassembled WGS sequence"/>
</dbReference>
<organism evidence="4 5">
    <name type="scientific">Fusicatenibacter faecihominis</name>
    <dbReference type="NCBI Taxonomy" id="2881276"/>
    <lineage>
        <taxon>Bacteria</taxon>
        <taxon>Bacillati</taxon>
        <taxon>Bacillota</taxon>
        <taxon>Clostridia</taxon>
        <taxon>Lachnospirales</taxon>
        <taxon>Lachnospiraceae</taxon>
        <taxon>Fusicatenibacter</taxon>
    </lineage>
</organism>
<evidence type="ECO:0000259" key="3">
    <source>
        <dbReference type="Pfam" id="PF14238"/>
    </source>
</evidence>
<name>A0AAE3DSF3_9FIRM</name>
<evidence type="ECO:0000313" key="5">
    <source>
        <dbReference type="Proteomes" id="UP001197875"/>
    </source>
</evidence>
<feature type="compositionally biased region" description="Acidic residues" evidence="1">
    <location>
        <begin position="275"/>
        <end position="291"/>
    </location>
</feature>